<dbReference type="KEGG" id="vg:26629409"/>
<feature type="coiled-coil region" evidence="1">
    <location>
        <begin position="242"/>
        <end position="269"/>
    </location>
</feature>
<evidence type="ECO:0000313" key="3">
    <source>
        <dbReference type="Proteomes" id="UP000201083"/>
    </source>
</evidence>
<proteinExistence type="predicted"/>
<accession>A0A0K2FMY4</accession>
<dbReference type="OrthoDB" id="6798at10239"/>
<dbReference type="EMBL" id="KT281791">
    <property type="protein sequence ID" value="ALA48466.1"/>
    <property type="molecule type" value="Genomic_DNA"/>
</dbReference>
<keyword evidence="1" id="KW-0175">Coiled coil</keyword>
<keyword evidence="3" id="KW-1185">Reference proteome</keyword>
<dbReference type="Proteomes" id="UP000201083">
    <property type="component" value="Segment"/>
</dbReference>
<gene>
    <name evidence="2" type="primary">48</name>
    <name evidence="2" type="ORF">LOLLY9_48</name>
</gene>
<sequence length="310" mass="33589">MNRKRIAAFAVAALAVLPIVACSTSVPAGVTAVKVEDYAFIPTDPTVEGCIKPETNEYNPIGGFKAYMYPARQISYDALDAQDAEAPATVVVSNASAPAELKVPVTVTFDLTQDCEQLKNFHRDFGTKYQGWLNDDGSVSQGWKDLLNYVVGQPLQNTLVSIAQKYEWRKIWNDEAVRVEFQNALRETLPKVSRDRTDGVDYFTNFQVTVMKPDPVDPNLKSAIIAEQNSIAQARAAEAKGVADANAAKAKAEADVAAAVAQTKVAEQEALKRAAEIRGYPSAEDYLKAIAIEKGITPWPSPVIAGAPAR</sequence>
<organism evidence="2 3">
    <name type="scientific">Mycobacterium phage Lolly9</name>
    <dbReference type="NCBI Taxonomy" id="1698711"/>
    <lineage>
        <taxon>Viruses</taxon>
        <taxon>Duplodnaviria</taxon>
        <taxon>Heunggongvirae</taxon>
        <taxon>Uroviricota</taxon>
        <taxon>Caudoviricetes</taxon>
        <taxon>Vilmaviridae</taxon>
        <taxon>Lclasvirinae</taxon>
        <taxon>Lumosvirus</taxon>
        <taxon>Lumosvirus lolly9</taxon>
    </lineage>
</organism>
<protein>
    <submittedName>
        <fullName evidence="2">Uncharacterized protein</fullName>
    </submittedName>
</protein>
<name>A0A0K2FMY4_9CAUD</name>
<evidence type="ECO:0000313" key="2">
    <source>
        <dbReference type="EMBL" id="ALA48466.1"/>
    </source>
</evidence>
<dbReference type="RefSeq" id="YP_009202435.1">
    <property type="nucleotide sequence ID" value="NC_028843.1"/>
</dbReference>
<dbReference type="GeneID" id="26629409"/>
<reference evidence="2 3" key="1">
    <citation type="submission" date="2015-07" db="EMBL/GenBank/DDBJ databases">
        <authorList>
            <person name="Ntshalintshall L."/>
            <person name="Reedoy K."/>
            <person name="Ramruthan J."/>
            <person name="Borthwick M."/>
            <person name="Moodley O.R."/>
            <person name="Larsen M.H."/>
            <person name="Russell D.H."/>
            <person name="Bowman C.A."/>
            <person name="Pope W.A."/>
            <person name="Mavrich T.H."/>
            <person name="Guerrero C.N."/>
            <person name="Jacobs-Sera D.A."/>
            <person name="Hendrix R.W."/>
            <person name="Hatfull G.F."/>
        </authorList>
    </citation>
    <scope>NUCLEOTIDE SEQUENCE [LARGE SCALE GENOMIC DNA]</scope>
</reference>
<evidence type="ECO:0000256" key="1">
    <source>
        <dbReference type="SAM" id="Coils"/>
    </source>
</evidence>